<evidence type="ECO:0000256" key="6">
    <source>
        <dbReference type="ARBA" id="ARBA00023239"/>
    </source>
</evidence>
<feature type="binding site" evidence="7">
    <location>
        <position position="184"/>
    </location>
    <ligand>
        <name>ATP</name>
        <dbReference type="ChEBI" id="CHEBI:30616"/>
    </ligand>
</feature>
<dbReference type="InterPro" id="IPR011761">
    <property type="entry name" value="ATP-grasp"/>
</dbReference>
<evidence type="ECO:0000313" key="10">
    <source>
        <dbReference type="EMBL" id="OBQ26730.1"/>
    </source>
</evidence>
<dbReference type="Pfam" id="PF22660">
    <property type="entry name" value="RS_preATP-grasp-like"/>
    <property type="match status" value="1"/>
</dbReference>
<sequence length="386" mass="43000">MSMKLGIIGGGQLAWMMKNAATKLGVELIVQTPSQNDPAVSIAHDSILAAVDDATATEILATKCDIITFENEFVDIAALSLLEKQGVGFRPQLSALAPLLDKYEQRCYLRDLGLPVPQFLALSAEKEVESQIEGLSFPVVLKARRHGYDGQGTFIIPDLTTLLTIINQSHTQFLIEEFVPFTKELAIIAARSVNGEIVIYPAVETFQKEQVCRWVIAPAKITKEQNLQIEAIAHKLLNSLQYVGVFGIELFLTNEGKILINEIAPRTHNSGHFSLDACETSQFEQHLRAVCGLRLTNTRLNCPSAVMVNLLGYESCQSNYQKQRQQLAVIPQSTVHWYGKIEARPGRKLGHITVLLEADERNALKDIIHKIESIWYPPEKICQNFP</sequence>
<evidence type="ECO:0000313" key="11">
    <source>
        <dbReference type="Proteomes" id="UP000092382"/>
    </source>
</evidence>
<dbReference type="Pfam" id="PF17769">
    <property type="entry name" value="PurK_C"/>
    <property type="match status" value="1"/>
</dbReference>
<comment type="catalytic activity">
    <reaction evidence="7 8">
        <text>5-amino-1-(5-phospho-beta-D-ribosyl)imidazole + hydrogencarbonate + ATP = 5-carboxyamino-1-(5-phospho-D-ribosyl)imidazole + ADP + phosphate + 2 H(+)</text>
        <dbReference type="Rhea" id="RHEA:19317"/>
        <dbReference type="ChEBI" id="CHEBI:15378"/>
        <dbReference type="ChEBI" id="CHEBI:17544"/>
        <dbReference type="ChEBI" id="CHEBI:30616"/>
        <dbReference type="ChEBI" id="CHEBI:43474"/>
        <dbReference type="ChEBI" id="CHEBI:58730"/>
        <dbReference type="ChEBI" id="CHEBI:137981"/>
        <dbReference type="ChEBI" id="CHEBI:456216"/>
        <dbReference type="EC" id="6.3.4.18"/>
    </reaction>
</comment>
<evidence type="ECO:0000256" key="4">
    <source>
        <dbReference type="ARBA" id="ARBA00022793"/>
    </source>
</evidence>
<comment type="pathway">
    <text evidence="7 8">Purine metabolism; IMP biosynthesis via de novo pathway; 5-amino-1-(5-phospho-D-ribosyl)imidazole-4-carboxylate from 5-amino-1-(5-phospho-D-ribosyl)imidazole (N5-CAIR route): step 1/2.</text>
</comment>
<keyword evidence="6" id="KW-0456">Lyase</keyword>
<dbReference type="InterPro" id="IPR011054">
    <property type="entry name" value="Rudment_hybrid_motif"/>
</dbReference>
<keyword evidence="5 7" id="KW-0067">ATP-binding</keyword>
<dbReference type="Proteomes" id="UP000092382">
    <property type="component" value="Unassembled WGS sequence"/>
</dbReference>
<dbReference type="InterPro" id="IPR016185">
    <property type="entry name" value="PreATP-grasp_dom_sf"/>
</dbReference>
<evidence type="ECO:0000256" key="7">
    <source>
        <dbReference type="HAMAP-Rule" id="MF_01928"/>
    </source>
</evidence>
<feature type="binding site" evidence="7">
    <location>
        <position position="102"/>
    </location>
    <ligand>
        <name>ATP</name>
        <dbReference type="ChEBI" id="CHEBI:30616"/>
    </ligand>
</feature>
<feature type="binding site" evidence="7">
    <location>
        <begin position="261"/>
        <end position="262"/>
    </location>
    <ligand>
        <name>ATP</name>
        <dbReference type="ChEBI" id="CHEBI:30616"/>
    </ligand>
</feature>
<keyword evidence="4" id="KW-0210">Decarboxylase</keyword>
<comment type="similarity">
    <text evidence="7 8">Belongs to the PurK/PurT family.</text>
</comment>
<dbReference type="SUPFAM" id="SSF52440">
    <property type="entry name" value="PreATP-grasp domain"/>
    <property type="match status" value="1"/>
</dbReference>
<organism evidence="10 11">
    <name type="scientific">Aphanizomenon flos-aquae LD13</name>
    <dbReference type="NCBI Taxonomy" id="1710894"/>
    <lineage>
        <taxon>Bacteria</taxon>
        <taxon>Bacillati</taxon>
        <taxon>Cyanobacteriota</taxon>
        <taxon>Cyanophyceae</taxon>
        <taxon>Nostocales</taxon>
        <taxon>Aphanizomenonaceae</taxon>
        <taxon>Aphanizomenon</taxon>
    </lineage>
</organism>
<dbReference type="PROSITE" id="PS50975">
    <property type="entry name" value="ATP_GRASP"/>
    <property type="match status" value="1"/>
</dbReference>
<dbReference type="EMBL" id="LJOY01000008">
    <property type="protein sequence ID" value="OBQ26730.1"/>
    <property type="molecule type" value="Genomic_DNA"/>
</dbReference>
<gene>
    <name evidence="7 8" type="primary">purK</name>
    <name evidence="10" type="ORF">AN481_04035</name>
</gene>
<dbReference type="GO" id="GO:0034028">
    <property type="term" value="F:5-(carboxyamino)imidazole ribonucleotide synthase activity"/>
    <property type="evidence" value="ECO:0007669"/>
    <property type="project" value="UniProtKB-UniRule"/>
</dbReference>
<dbReference type="NCBIfam" id="TIGR01161">
    <property type="entry name" value="purK"/>
    <property type="match status" value="1"/>
</dbReference>
<evidence type="ECO:0000256" key="2">
    <source>
        <dbReference type="ARBA" id="ARBA00022741"/>
    </source>
</evidence>
<dbReference type="SUPFAM" id="SSF56059">
    <property type="entry name" value="Glutathione synthetase ATP-binding domain-like"/>
    <property type="match status" value="1"/>
</dbReference>
<dbReference type="GO" id="GO:0004638">
    <property type="term" value="F:phosphoribosylaminoimidazole carboxylase activity"/>
    <property type="evidence" value="ECO:0007669"/>
    <property type="project" value="InterPro"/>
</dbReference>
<name>A0A1B7W0J7_APHFL</name>
<dbReference type="InterPro" id="IPR040686">
    <property type="entry name" value="PurK_C"/>
</dbReference>
<protein>
    <recommendedName>
        <fullName evidence="7 8">N5-carboxyaminoimidazole ribonucleotide synthase</fullName>
        <shortName evidence="7 8">N5-CAIR synthase</shortName>
        <ecNumber evidence="7 8">6.3.4.18</ecNumber>
    </recommendedName>
    <alternativeName>
        <fullName evidence="7 8">5-(carboxyamino)imidazole ribonucleotide synthetase</fullName>
    </alternativeName>
</protein>
<keyword evidence="3 7" id="KW-0658">Purine biosynthesis</keyword>
<feature type="binding site" evidence="7">
    <location>
        <begin position="176"/>
        <end position="179"/>
    </location>
    <ligand>
        <name>ATP</name>
        <dbReference type="ChEBI" id="CHEBI:30616"/>
    </ligand>
</feature>
<dbReference type="GO" id="GO:0006189">
    <property type="term" value="P:'de novo' IMP biosynthetic process"/>
    <property type="evidence" value="ECO:0007669"/>
    <property type="project" value="UniProtKB-UniRule"/>
</dbReference>
<dbReference type="InterPro" id="IPR013815">
    <property type="entry name" value="ATP_grasp_subdomain_1"/>
</dbReference>
<keyword evidence="1 7" id="KW-0436">Ligase</keyword>
<comment type="function">
    <text evidence="8">Catalyzes the ATP-dependent conversion of 5-aminoimidazole ribonucleotide (AIR) and HCO(3)- to N5-carboxyaminoimidazole ribonucleotide (N5-CAIR).</text>
</comment>
<dbReference type="InterPro" id="IPR005875">
    <property type="entry name" value="PurK"/>
</dbReference>
<feature type="binding site" evidence="7">
    <location>
        <position position="142"/>
    </location>
    <ligand>
        <name>ATP</name>
        <dbReference type="ChEBI" id="CHEBI:30616"/>
    </ligand>
</feature>
<dbReference type="EC" id="6.3.4.18" evidence="7 8"/>
<dbReference type="SUPFAM" id="SSF51246">
    <property type="entry name" value="Rudiment single hybrid motif"/>
    <property type="match status" value="1"/>
</dbReference>
<reference evidence="10 11" key="1">
    <citation type="submission" date="2015-09" db="EMBL/GenBank/DDBJ databases">
        <title>Whole genome shotgun sequence assembly of Aphanizomenon flos-aquae UKL13.</title>
        <authorList>
            <person name="Driscoll C."/>
        </authorList>
    </citation>
    <scope>NUCLEOTIDE SEQUENCE [LARGE SCALE GENOMIC DNA]</scope>
    <source>
        <strain evidence="10">MDT13</strain>
    </source>
</reference>
<dbReference type="AlphaFoldDB" id="A0A1B7W0J7"/>
<dbReference type="InterPro" id="IPR003135">
    <property type="entry name" value="ATP-grasp_carboxylate-amine"/>
</dbReference>
<dbReference type="InterPro" id="IPR054350">
    <property type="entry name" value="PurT/PurK_preATP-grasp"/>
</dbReference>
<dbReference type="GO" id="GO:0046872">
    <property type="term" value="F:metal ion binding"/>
    <property type="evidence" value="ECO:0007669"/>
    <property type="project" value="InterPro"/>
</dbReference>
<dbReference type="PANTHER" id="PTHR11609">
    <property type="entry name" value="PURINE BIOSYNTHESIS PROTEIN 6/7, PUR6/7"/>
    <property type="match status" value="1"/>
</dbReference>
<dbReference type="Gene3D" id="3.40.50.20">
    <property type="match status" value="1"/>
</dbReference>
<comment type="subunit">
    <text evidence="7 8">Homodimer.</text>
</comment>
<dbReference type="Gene3D" id="3.30.1490.20">
    <property type="entry name" value="ATP-grasp fold, A domain"/>
    <property type="match status" value="1"/>
</dbReference>
<comment type="caution">
    <text evidence="7">Lacks conserved residue(s) required for the propagation of feature annotation.</text>
</comment>
<dbReference type="PANTHER" id="PTHR11609:SF5">
    <property type="entry name" value="PHOSPHORIBOSYLAMINOIMIDAZOLE CARBOXYLASE"/>
    <property type="match status" value="1"/>
</dbReference>
<accession>A0A1B7W0J7</accession>
<dbReference type="Gene3D" id="3.30.470.20">
    <property type="entry name" value="ATP-grasp fold, B domain"/>
    <property type="match status" value="1"/>
</dbReference>
<dbReference type="UniPathway" id="UPA00074">
    <property type="reaction ID" value="UER00942"/>
</dbReference>
<evidence type="ECO:0000256" key="5">
    <source>
        <dbReference type="ARBA" id="ARBA00022840"/>
    </source>
</evidence>
<comment type="function">
    <text evidence="7">Catalyzes the ATP-dependent conversion of 5-aminoimidazole ribonucleotide (AIR) and HCO(3)(-) to N5-carboxyaminoimidazole ribonucleotide (N5-CAIR).</text>
</comment>
<dbReference type="NCBIfam" id="NF004679">
    <property type="entry name" value="PRK06019.1-5"/>
    <property type="match status" value="1"/>
</dbReference>
<dbReference type="FunFam" id="3.30.470.20:FF:000037">
    <property type="entry name" value="Phosphoribosylaminoimidazole carboxylase, chloroplastic"/>
    <property type="match status" value="1"/>
</dbReference>
<evidence type="ECO:0000256" key="8">
    <source>
        <dbReference type="RuleBase" id="RU361200"/>
    </source>
</evidence>
<feature type="domain" description="ATP-grasp" evidence="9">
    <location>
        <begin position="106"/>
        <end position="291"/>
    </location>
</feature>
<keyword evidence="2 7" id="KW-0547">Nucleotide-binding</keyword>
<evidence type="ECO:0000256" key="1">
    <source>
        <dbReference type="ARBA" id="ARBA00022598"/>
    </source>
</evidence>
<dbReference type="GO" id="GO:0005524">
    <property type="term" value="F:ATP binding"/>
    <property type="evidence" value="ECO:0007669"/>
    <property type="project" value="UniProtKB-UniRule"/>
</dbReference>
<dbReference type="HAMAP" id="MF_01928">
    <property type="entry name" value="PurK"/>
    <property type="match status" value="1"/>
</dbReference>
<proteinExistence type="inferred from homology"/>
<dbReference type="PATRIC" id="fig|1710894.3.peg.1271"/>
<dbReference type="STRING" id="1803587.GCA_001593825_00919"/>
<dbReference type="Pfam" id="PF02222">
    <property type="entry name" value="ATP-grasp"/>
    <property type="match status" value="1"/>
</dbReference>
<comment type="caution">
    <text evidence="10">The sequence shown here is derived from an EMBL/GenBank/DDBJ whole genome shotgun (WGS) entry which is preliminary data.</text>
</comment>
<evidence type="ECO:0000259" key="9">
    <source>
        <dbReference type="PROSITE" id="PS50975"/>
    </source>
</evidence>
<evidence type="ECO:0000256" key="3">
    <source>
        <dbReference type="ARBA" id="ARBA00022755"/>
    </source>
</evidence>